<dbReference type="PANTHER" id="PTHR30250:SF11">
    <property type="entry name" value="O-ANTIGEN TRANSPORTER-RELATED"/>
    <property type="match status" value="1"/>
</dbReference>
<feature type="transmembrane region" description="Helical" evidence="6">
    <location>
        <begin position="115"/>
        <end position="133"/>
    </location>
</feature>
<feature type="transmembrane region" description="Helical" evidence="6">
    <location>
        <begin position="326"/>
        <end position="350"/>
    </location>
</feature>
<evidence type="ECO:0000256" key="6">
    <source>
        <dbReference type="SAM" id="Phobius"/>
    </source>
</evidence>
<evidence type="ECO:0000256" key="2">
    <source>
        <dbReference type="ARBA" id="ARBA00022475"/>
    </source>
</evidence>
<feature type="transmembrane region" description="Helical" evidence="6">
    <location>
        <begin position="216"/>
        <end position="241"/>
    </location>
</feature>
<dbReference type="InterPro" id="IPR050833">
    <property type="entry name" value="Poly_Biosynth_Transport"/>
</dbReference>
<feature type="transmembrane region" description="Helical" evidence="6">
    <location>
        <begin position="80"/>
        <end position="103"/>
    </location>
</feature>
<feature type="transmembrane region" description="Helical" evidence="6">
    <location>
        <begin position="357"/>
        <end position="374"/>
    </location>
</feature>
<evidence type="ECO:0000256" key="1">
    <source>
        <dbReference type="ARBA" id="ARBA00004651"/>
    </source>
</evidence>
<feature type="transmembrane region" description="Helical" evidence="6">
    <location>
        <begin position="140"/>
        <end position="162"/>
    </location>
</feature>
<evidence type="ECO:0000256" key="5">
    <source>
        <dbReference type="ARBA" id="ARBA00023136"/>
    </source>
</evidence>
<dbReference type="Pfam" id="PF01943">
    <property type="entry name" value="Polysacc_synt"/>
    <property type="match status" value="1"/>
</dbReference>
<accession>A0A385JLX3</accession>
<keyword evidence="5 6" id="KW-0472">Membrane</keyword>
<feature type="transmembrane region" description="Helical" evidence="6">
    <location>
        <begin position="253"/>
        <end position="269"/>
    </location>
</feature>
<proteinExistence type="predicted"/>
<evidence type="ECO:0000313" key="7">
    <source>
        <dbReference type="EMBL" id="AXY99335.1"/>
    </source>
</evidence>
<keyword evidence="4 6" id="KW-1133">Transmembrane helix</keyword>
<keyword evidence="2" id="KW-1003">Cell membrane</keyword>
<name>A0A385JLX3_PROVU</name>
<sequence>MNNLIKNSLFLLGMQGINYLIPLISLPYLTRKLGFYEYGMISTALNIILYLMLFIDFGFNFSTTKDIAKSRNNKLKIQRIYSATIYSKIIIASISILILLILIRGFQLFNDIESLIYVMLPQLIYAIFFPLWLYQGLEKISFISICSVFSKIITLPLLFFYVKDKNDIYIAGIILSWSYLLPLIINYFYLHTNLPYIKIEKINFSLVLSILKKSSIIFWGSISISLYTLSTPIILSLVSNYDQVGIFTATDKLRIACIGIFLILGQAIYPRVNILLSESKKKYNLFIKKIIIYQISFCSITSLLFFLLMPYLAPILLGNTFIEMKLIIQLMSPMIILIPLSVIISNFILLPHGMNKIYAIIPTITLFFHIIYTIPLSENYGAIGSSIAILITEIISLSLLLISYFFFIKNK</sequence>
<feature type="transmembrane region" description="Helical" evidence="6">
    <location>
        <begin position="35"/>
        <end position="59"/>
    </location>
</feature>
<dbReference type="InterPro" id="IPR002797">
    <property type="entry name" value="Polysacc_synth"/>
</dbReference>
<organism evidence="7">
    <name type="scientific">Proteus vulgaris</name>
    <dbReference type="NCBI Taxonomy" id="585"/>
    <lineage>
        <taxon>Bacteria</taxon>
        <taxon>Pseudomonadati</taxon>
        <taxon>Pseudomonadota</taxon>
        <taxon>Gammaproteobacteria</taxon>
        <taxon>Enterobacterales</taxon>
        <taxon>Morganellaceae</taxon>
        <taxon>Proteus</taxon>
    </lineage>
</organism>
<dbReference type="RefSeq" id="WP_367011121.1">
    <property type="nucleotide sequence ID" value="NZ_JBFEIC010000009.1"/>
</dbReference>
<evidence type="ECO:0000256" key="4">
    <source>
        <dbReference type="ARBA" id="ARBA00022989"/>
    </source>
</evidence>
<feature type="transmembrane region" description="Helical" evidence="6">
    <location>
        <begin position="9"/>
        <end position="29"/>
    </location>
</feature>
<dbReference type="EMBL" id="KY710686">
    <property type="protein sequence ID" value="AXY99335.1"/>
    <property type="molecule type" value="Genomic_DNA"/>
</dbReference>
<dbReference type="GO" id="GO:0005886">
    <property type="term" value="C:plasma membrane"/>
    <property type="evidence" value="ECO:0007669"/>
    <property type="project" value="UniProtKB-SubCell"/>
</dbReference>
<reference evidence="7" key="1">
    <citation type="journal article" date="2017" name="PLoS ONE">
        <title>Genetic diversity of the O antigens of Proteus species and the development of a suspension array for molecular serotyping.</title>
        <authorList>
            <person name="Yu X."/>
            <person name="Torzewska A."/>
            <person name="Zhang X."/>
            <person name="Yin Z."/>
            <person name="Drzewiecka D."/>
            <person name="Cao H."/>
            <person name="Liu B."/>
            <person name="Knirel Y.A."/>
            <person name="Rozalski A."/>
            <person name="Wang L."/>
        </authorList>
    </citation>
    <scope>NUCLEOTIDE SEQUENCE</scope>
    <source>
        <strain evidence="7">2-Prk5/57</strain>
    </source>
</reference>
<comment type="subcellular location">
    <subcellularLocation>
        <location evidence="1">Cell membrane</location>
        <topology evidence="1">Multi-pass membrane protein</topology>
    </subcellularLocation>
</comment>
<protein>
    <submittedName>
        <fullName evidence="7">Wzx</fullName>
    </submittedName>
</protein>
<feature type="transmembrane region" description="Helical" evidence="6">
    <location>
        <begin position="380"/>
        <end position="407"/>
    </location>
</feature>
<dbReference type="AlphaFoldDB" id="A0A385JLX3"/>
<keyword evidence="3 6" id="KW-0812">Transmembrane</keyword>
<evidence type="ECO:0000256" key="3">
    <source>
        <dbReference type="ARBA" id="ARBA00022692"/>
    </source>
</evidence>
<feature type="transmembrane region" description="Helical" evidence="6">
    <location>
        <begin position="168"/>
        <end position="190"/>
    </location>
</feature>
<feature type="transmembrane region" description="Helical" evidence="6">
    <location>
        <begin position="290"/>
        <end position="314"/>
    </location>
</feature>
<dbReference type="PANTHER" id="PTHR30250">
    <property type="entry name" value="PST FAMILY PREDICTED COLANIC ACID TRANSPORTER"/>
    <property type="match status" value="1"/>
</dbReference>